<dbReference type="AlphaFoldDB" id="A0A556QK14"/>
<evidence type="ECO:0000256" key="3">
    <source>
        <dbReference type="ARBA" id="ARBA00022603"/>
    </source>
</evidence>
<dbReference type="PANTHER" id="PTHR43648">
    <property type="entry name" value="ELECTRON TRANSFER FLAVOPROTEIN BETA SUBUNIT LYSINE METHYLTRANSFERASE"/>
    <property type="match status" value="1"/>
</dbReference>
<dbReference type="SUPFAM" id="SSF53335">
    <property type="entry name" value="S-adenosyl-L-methionine-dependent methyltransferases"/>
    <property type="match status" value="1"/>
</dbReference>
<comment type="similarity">
    <text evidence="1 6">Belongs to the methyltransferase superfamily. PrmA family.</text>
</comment>
<name>A0A556QK14_9BACT</name>
<dbReference type="Gene3D" id="3.40.50.150">
    <property type="entry name" value="Vaccinia Virus protein VP39"/>
    <property type="match status" value="1"/>
</dbReference>
<keyword evidence="7" id="KW-0687">Ribonucleoprotein</keyword>
<gene>
    <name evidence="6" type="primary">prmA</name>
    <name evidence="7" type="ORF">FPL22_12840</name>
</gene>
<dbReference type="InterPro" id="IPR004498">
    <property type="entry name" value="Ribosomal_PrmA_MeTrfase"/>
</dbReference>
<feature type="binding site" evidence="6">
    <location>
        <position position="184"/>
    </location>
    <ligand>
        <name>S-adenosyl-L-methionine</name>
        <dbReference type="ChEBI" id="CHEBI:59789"/>
    </ligand>
</feature>
<evidence type="ECO:0000313" key="8">
    <source>
        <dbReference type="Proteomes" id="UP000315648"/>
    </source>
</evidence>
<keyword evidence="3 6" id="KW-0489">Methyltransferase</keyword>
<keyword evidence="2 6" id="KW-0963">Cytoplasm</keyword>
<dbReference type="GO" id="GO:0005840">
    <property type="term" value="C:ribosome"/>
    <property type="evidence" value="ECO:0007669"/>
    <property type="project" value="UniProtKB-KW"/>
</dbReference>
<comment type="function">
    <text evidence="6">Methylates ribosomal protein L11.</text>
</comment>
<dbReference type="PANTHER" id="PTHR43648:SF1">
    <property type="entry name" value="ELECTRON TRANSFER FLAVOPROTEIN BETA SUBUNIT LYSINE METHYLTRANSFERASE"/>
    <property type="match status" value="1"/>
</dbReference>
<evidence type="ECO:0000256" key="4">
    <source>
        <dbReference type="ARBA" id="ARBA00022679"/>
    </source>
</evidence>
<keyword evidence="5 6" id="KW-0949">S-adenosyl-L-methionine</keyword>
<keyword evidence="4 6" id="KW-0808">Transferase</keyword>
<dbReference type="OrthoDB" id="9785995at2"/>
<proteinExistence type="inferred from homology"/>
<dbReference type="RefSeq" id="WP_144230816.1">
    <property type="nucleotide sequence ID" value="NZ_CBCRVV010000006.1"/>
</dbReference>
<evidence type="ECO:0000256" key="1">
    <source>
        <dbReference type="ARBA" id="ARBA00009741"/>
    </source>
</evidence>
<dbReference type="CDD" id="cd02440">
    <property type="entry name" value="AdoMet_MTases"/>
    <property type="match status" value="1"/>
</dbReference>
<dbReference type="EMBL" id="VMBG01000002">
    <property type="protein sequence ID" value="TSJ76995.1"/>
    <property type="molecule type" value="Genomic_DNA"/>
</dbReference>
<organism evidence="7 8">
    <name type="scientific">Rariglobus hedericola</name>
    <dbReference type="NCBI Taxonomy" id="2597822"/>
    <lineage>
        <taxon>Bacteria</taxon>
        <taxon>Pseudomonadati</taxon>
        <taxon>Verrucomicrobiota</taxon>
        <taxon>Opitutia</taxon>
        <taxon>Opitutales</taxon>
        <taxon>Opitutaceae</taxon>
        <taxon>Rariglobus</taxon>
    </lineage>
</organism>
<dbReference type="InterPro" id="IPR029063">
    <property type="entry name" value="SAM-dependent_MTases_sf"/>
</dbReference>
<keyword evidence="8" id="KW-1185">Reference proteome</keyword>
<feature type="binding site" evidence="6">
    <location>
        <position position="135"/>
    </location>
    <ligand>
        <name>S-adenosyl-L-methionine</name>
        <dbReference type="ChEBI" id="CHEBI:59789"/>
    </ligand>
</feature>
<evidence type="ECO:0000313" key="7">
    <source>
        <dbReference type="EMBL" id="TSJ76995.1"/>
    </source>
</evidence>
<comment type="caution">
    <text evidence="7">The sequence shown here is derived from an EMBL/GenBank/DDBJ whole genome shotgun (WGS) entry which is preliminary data.</text>
</comment>
<accession>A0A556QK14</accession>
<dbReference type="HAMAP" id="MF_00735">
    <property type="entry name" value="Methyltr_PrmA"/>
    <property type="match status" value="1"/>
</dbReference>
<reference evidence="7 8" key="1">
    <citation type="submission" date="2019-07" db="EMBL/GenBank/DDBJ databases">
        <title>Description of 53C-WASEF.</title>
        <authorList>
            <person name="Pitt A."/>
            <person name="Hahn M.W."/>
        </authorList>
    </citation>
    <scope>NUCLEOTIDE SEQUENCE [LARGE SCALE GENOMIC DNA]</scope>
    <source>
        <strain evidence="7 8">53C-WASEF</strain>
    </source>
</reference>
<dbReference type="Pfam" id="PF06325">
    <property type="entry name" value="PrmA"/>
    <property type="match status" value="1"/>
</dbReference>
<feature type="binding site" evidence="6">
    <location>
        <position position="162"/>
    </location>
    <ligand>
        <name>S-adenosyl-L-methionine</name>
        <dbReference type="ChEBI" id="CHEBI:59789"/>
    </ligand>
</feature>
<feature type="binding site" evidence="6">
    <location>
        <position position="229"/>
    </location>
    <ligand>
        <name>S-adenosyl-L-methionine</name>
        <dbReference type="ChEBI" id="CHEBI:59789"/>
    </ligand>
</feature>
<evidence type="ECO:0000256" key="5">
    <source>
        <dbReference type="ARBA" id="ARBA00022691"/>
    </source>
</evidence>
<dbReference type="GO" id="GO:0016279">
    <property type="term" value="F:protein-lysine N-methyltransferase activity"/>
    <property type="evidence" value="ECO:0007669"/>
    <property type="project" value="RHEA"/>
</dbReference>
<dbReference type="InterPro" id="IPR050078">
    <property type="entry name" value="Ribosomal_L11_MeTrfase_PrmA"/>
</dbReference>
<dbReference type="GO" id="GO:0032259">
    <property type="term" value="P:methylation"/>
    <property type="evidence" value="ECO:0007669"/>
    <property type="project" value="UniProtKB-KW"/>
</dbReference>
<evidence type="ECO:0000256" key="2">
    <source>
        <dbReference type="ARBA" id="ARBA00022490"/>
    </source>
</evidence>
<comment type="catalytic activity">
    <reaction evidence="6">
        <text>L-lysyl-[protein] + 3 S-adenosyl-L-methionine = N(6),N(6),N(6)-trimethyl-L-lysyl-[protein] + 3 S-adenosyl-L-homocysteine + 3 H(+)</text>
        <dbReference type="Rhea" id="RHEA:54192"/>
        <dbReference type="Rhea" id="RHEA-COMP:9752"/>
        <dbReference type="Rhea" id="RHEA-COMP:13826"/>
        <dbReference type="ChEBI" id="CHEBI:15378"/>
        <dbReference type="ChEBI" id="CHEBI:29969"/>
        <dbReference type="ChEBI" id="CHEBI:57856"/>
        <dbReference type="ChEBI" id="CHEBI:59789"/>
        <dbReference type="ChEBI" id="CHEBI:61961"/>
    </reaction>
</comment>
<keyword evidence="7" id="KW-0689">Ribosomal protein</keyword>
<evidence type="ECO:0000256" key="6">
    <source>
        <dbReference type="HAMAP-Rule" id="MF_00735"/>
    </source>
</evidence>
<dbReference type="GO" id="GO:0005737">
    <property type="term" value="C:cytoplasm"/>
    <property type="evidence" value="ECO:0007669"/>
    <property type="project" value="UniProtKB-SubCell"/>
</dbReference>
<dbReference type="EC" id="2.1.1.-" evidence="6"/>
<dbReference type="Proteomes" id="UP000315648">
    <property type="component" value="Unassembled WGS sequence"/>
</dbReference>
<protein>
    <recommendedName>
        <fullName evidence="6">Ribosomal protein L11 methyltransferase</fullName>
        <shortName evidence="6">L11 Mtase</shortName>
        <ecNumber evidence="6">2.1.1.-</ecNumber>
    </recommendedName>
</protein>
<sequence length="295" mass="31854">MSLFEIKAEIPPEAVDAIDEVLLELGVEGWSLLQDVIVKRAWIVGIFENEATGDARWSELLPLIAGIAEPADPERRALADQDWRDSYKAHFKASQFGRLHWVPVWEREKFQPGAGEVVIWLDPGLAFGTGNHETTRLCCERLVALAAKAGALVDDWRVIDAGCGSGILALSAAKLGFRRIAGFDNDPEAVRVSEENAELNGLAGAVEFFTGDLVTGLAGGRQAEVVLANIQADVLMRFVNELTVSVAPGGALVLSGILAIELEKVRAVFAAAVPAWTIESRIMGEWSDLALTRTV</sequence>
<comment type="subcellular location">
    <subcellularLocation>
        <location evidence="6">Cytoplasm</location>
    </subcellularLocation>
</comment>